<reference evidence="1 2" key="1">
    <citation type="submission" date="2016-09" db="EMBL/GenBank/DDBJ databases">
        <title>Chromobacterium muskegensis sp. nov., an insecticidal bacterium isolated from Sphagnum bogs.</title>
        <authorList>
            <person name="Sparks M.E."/>
            <person name="Blackburn M.B."/>
            <person name="Gundersen-Rindal D.E."/>
            <person name="Mitchell A."/>
            <person name="Farrar R."/>
            <person name="Kuhar D."/>
        </authorList>
    </citation>
    <scope>NUCLEOTIDE SEQUENCE [LARGE SCALE GENOMIC DNA]</scope>
    <source>
        <strain evidence="1 2">37-2</strain>
    </source>
</reference>
<dbReference type="OrthoDB" id="8689135at2"/>
<evidence type="ECO:0000313" key="1">
    <source>
        <dbReference type="EMBL" id="OHX10511.1"/>
    </source>
</evidence>
<evidence type="ECO:0000313" key="2">
    <source>
        <dbReference type="Proteomes" id="UP000180088"/>
    </source>
</evidence>
<dbReference type="Proteomes" id="UP000180088">
    <property type="component" value="Unassembled WGS sequence"/>
</dbReference>
<protein>
    <submittedName>
        <fullName evidence="1">Uncharacterized protein</fullName>
    </submittedName>
</protein>
<name>A0A1S1WTD9_9NEIS</name>
<comment type="caution">
    <text evidence="1">The sequence shown here is derived from an EMBL/GenBank/DDBJ whole genome shotgun (WGS) entry which is preliminary data.</text>
</comment>
<dbReference type="AlphaFoldDB" id="A0A1S1WTD9"/>
<sequence length="118" mass="12833">MPIDIIEYDDAGRIVQTGTSRPENIQLDEAAGKRILIGVADPVTQYVRAGAIVPRPPASAVLDGMTLRQLPAPCRLILDGTPYPCPEESCELSFAHPGRHQIVVEAWPQQTAIFEVTT</sequence>
<dbReference type="RefSeq" id="WP_071117161.1">
    <property type="nucleotide sequence ID" value="NZ_MKCS01000004.1"/>
</dbReference>
<proteinExistence type="predicted"/>
<dbReference type="STRING" id="1903179.BI347_22305"/>
<accession>A0A1S1WTD9</accession>
<gene>
    <name evidence="1" type="ORF">BI347_22305</name>
</gene>
<organism evidence="1 2">
    <name type="scientific">Chromobacterium sphagni</name>
    <dbReference type="NCBI Taxonomy" id="1903179"/>
    <lineage>
        <taxon>Bacteria</taxon>
        <taxon>Pseudomonadati</taxon>
        <taxon>Pseudomonadota</taxon>
        <taxon>Betaproteobacteria</taxon>
        <taxon>Neisseriales</taxon>
        <taxon>Chromobacteriaceae</taxon>
        <taxon>Chromobacterium</taxon>
    </lineage>
</organism>
<dbReference type="EMBL" id="MKCS01000004">
    <property type="protein sequence ID" value="OHX10511.1"/>
    <property type="molecule type" value="Genomic_DNA"/>
</dbReference>